<feature type="domain" description="Ion transport" evidence="17">
    <location>
        <begin position="348"/>
        <end position="482"/>
    </location>
</feature>
<evidence type="ECO:0000256" key="14">
    <source>
        <dbReference type="PROSITE-ProRule" id="PRU00023"/>
    </source>
</evidence>
<evidence type="ECO:0000256" key="9">
    <source>
        <dbReference type="ARBA" id="ARBA00022989"/>
    </source>
</evidence>
<dbReference type="InterPro" id="IPR002110">
    <property type="entry name" value="Ankyrin_rpt"/>
</dbReference>
<feature type="region of interest" description="Disordered" evidence="15">
    <location>
        <begin position="593"/>
        <end position="618"/>
    </location>
</feature>
<evidence type="ECO:0000256" key="4">
    <source>
        <dbReference type="ARBA" id="ARBA00022568"/>
    </source>
</evidence>
<keyword evidence="9 16" id="KW-1133">Transmembrane helix</keyword>
<evidence type="ECO:0000256" key="7">
    <source>
        <dbReference type="ARBA" id="ARBA00022737"/>
    </source>
</evidence>
<comment type="catalytic activity">
    <reaction evidence="13">
        <text>Ca(2+)(in) = Ca(2+)(out)</text>
        <dbReference type="Rhea" id="RHEA:29671"/>
        <dbReference type="ChEBI" id="CHEBI:29108"/>
    </reaction>
</comment>
<dbReference type="RefSeq" id="XP_019628381.1">
    <property type="nucleotide sequence ID" value="XM_019772822.1"/>
</dbReference>
<feature type="transmembrane region" description="Helical" evidence="16">
    <location>
        <begin position="325"/>
        <end position="343"/>
    </location>
</feature>
<accession>A0A6P4ZFC4</accession>
<dbReference type="AlphaFoldDB" id="A0A6P4ZFC4"/>
<sequence>MKDLYEAILQNNERLALRILSEHAEYATMACEDPDHYGESPLHLAIFNGNLTLVKKLVSRGADPNARCTGTRFSHAKGTEEDVLCYYGEYALSLAACLGMEKIVEYLVKKGARLDNKDTEGNTVLHVLASMEQTDASMAMVKLVLKLSQGTESLETIENKEDLTPVKLAATSGNLEMFQFLIDHSHRHCVLWRYGHVFECLYGLSDIDIPPTDDATLTVKRGYSLLEVAIYSDIHRFYTNIKADQMIQATPIKQLLEKKWRRMRKWFWGFAVAYLIHIIIFTACYLHRPLRSVETVLNNGTHNVTLVHVEKLSRQEWYESPGLEFGKRITAGIIGILITVMVFETFEHYSMKTGTYFFGYGVGNGPFQFVRFDYGHCTCVRMDVAAVLRAGHQTSGAVHGHHFSAFYITFEQAKEDLEQFRNLENTMMTLFKLTLGLEDVTLTVLNKAPNPALAISLYVSFLIFSFLLMANMLIAMMGETLSMYSDGWENLWELQRAYLIIQYEQSYHAYLRIVFYFLPRPELKYYLLRLLGEYVDMPGIDPKTRYLRVKIRGKPKNDSEVKLSRRFPPTMNFIEAANLQTEDRPKTRNLLQRLSRKKRSSSEPDLDVPEVTRVNDLQ</sequence>
<keyword evidence="10" id="KW-0406">Ion transport</keyword>
<keyword evidence="12" id="KW-0407">Ion channel</keyword>
<feature type="transmembrane region" description="Helical" evidence="16">
    <location>
        <begin position="266"/>
        <end position="288"/>
    </location>
</feature>
<evidence type="ECO:0000256" key="16">
    <source>
        <dbReference type="SAM" id="Phobius"/>
    </source>
</evidence>
<dbReference type="InterPro" id="IPR024862">
    <property type="entry name" value="TRPV"/>
</dbReference>
<keyword evidence="11 16" id="KW-0472">Membrane</keyword>
<name>A0A6P4ZFC4_BRABE</name>
<dbReference type="Pfam" id="PF12796">
    <property type="entry name" value="Ank_2"/>
    <property type="match status" value="1"/>
</dbReference>
<keyword evidence="14" id="KW-0040">ANK repeat</keyword>
<evidence type="ECO:0000313" key="18">
    <source>
        <dbReference type="Proteomes" id="UP000515135"/>
    </source>
</evidence>
<evidence type="ECO:0000313" key="19">
    <source>
        <dbReference type="RefSeq" id="XP_019628381.1"/>
    </source>
</evidence>
<evidence type="ECO:0000256" key="8">
    <source>
        <dbReference type="ARBA" id="ARBA00022837"/>
    </source>
</evidence>
<evidence type="ECO:0000256" key="12">
    <source>
        <dbReference type="ARBA" id="ARBA00023303"/>
    </source>
</evidence>
<keyword evidence="2" id="KW-0813">Transport</keyword>
<dbReference type="InterPro" id="IPR036770">
    <property type="entry name" value="Ankyrin_rpt-contain_sf"/>
</dbReference>
<keyword evidence="6 16" id="KW-0812">Transmembrane</keyword>
<dbReference type="SUPFAM" id="SSF48403">
    <property type="entry name" value="Ankyrin repeat"/>
    <property type="match status" value="1"/>
</dbReference>
<dbReference type="GO" id="GO:0005886">
    <property type="term" value="C:plasma membrane"/>
    <property type="evidence" value="ECO:0007669"/>
    <property type="project" value="UniProtKB-SubCell"/>
</dbReference>
<dbReference type="Gene3D" id="1.25.40.20">
    <property type="entry name" value="Ankyrin repeat-containing domain"/>
    <property type="match status" value="1"/>
</dbReference>
<dbReference type="Proteomes" id="UP000515135">
    <property type="component" value="Unplaced"/>
</dbReference>
<evidence type="ECO:0000259" key="17">
    <source>
        <dbReference type="Pfam" id="PF00520"/>
    </source>
</evidence>
<dbReference type="PANTHER" id="PTHR10582">
    <property type="entry name" value="TRANSIENT RECEPTOR POTENTIAL ION CHANNEL PROTEIN"/>
    <property type="match status" value="1"/>
</dbReference>
<organism evidence="18 19">
    <name type="scientific">Branchiostoma belcheri</name>
    <name type="common">Amphioxus</name>
    <dbReference type="NCBI Taxonomy" id="7741"/>
    <lineage>
        <taxon>Eukaryota</taxon>
        <taxon>Metazoa</taxon>
        <taxon>Chordata</taxon>
        <taxon>Cephalochordata</taxon>
        <taxon>Leptocardii</taxon>
        <taxon>Amphioxiformes</taxon>
        <taxon>Branchiostomatidae</taxon>
        <taxon>Branchiostoma</taxon>
    </lineage>
</organism>
<keyword evidence="7" id="KW-0677">Repeat</keyword>
<dbReference type="SMART" id="SM00248">
    <property type="entry name" value="ANK"/>
    <property type="match status" value="4"/>
</dbReference>
<keyword evidence="3" id="KW-1003">Cell membrane</keyword>
<keyword evidence="5" id="KW-0107">Calcium channel</keyword>
<reference evidence="19" key="1">
    <citation type="submission" date="2025-08" db="UniProtKB">
        <authorList>
            <consortium name="RefSeq"/>
        </authorList>
    </citation>
    <scope>IDENTIFICATION</scope>
    <source>
        <tissue evidence="19">Gonad</tissue>
    </source>
</reference>
<feature type="transmembrane region" description="Helical" evidence="16">
    <location>
        <begin position="455"/>
        <end position="477"/>
    </location>
</feature>
<feature type="repeat" description="ANK" evidence="14">
    <location>
        <begin position="87"/>
        <end position="119"/>
    </location>
</feature>
<dbReference type="PROSITE" id="PS50297">
    <property type="entry name" value="ANK_REP_REGION"/>
    <property type="match status" value="2"/>
</dbReference>
<evidence type="ECO:0000256" key="15">
    <source>
        <dbReference type="SAM" id="MobiDB-lite"/>
    </source>
</evidence>
<dbReference type="Pfam" id="PF00023">
    <property type="entry name" value="Ank"/>
    <property type="match status" value="1"/>
</dbReference>
<dbReference type="GO" id="GO:0005262">
    <property type="term" value="F:calcium channel activity"/>
    <property type="evidence" value="ECO:0007669"/>
    <property type="project" value="UniProtKB-KW"/>
</dbReference>
<evidence type="ECO:0000256" key="13">
    <source>
        <dbReference type="ARBA" id="ARBA00036634"/>
    </source>
</evidence>
<dbReference type="PANTHER" id="PTHR10582:SF31">
    <property type="entry name" value="TRANSIENT RECEPTOR POTENTIAL CATION CHANNEL SUBFAMILY V MEMBER 6-LIKE"/>
    <property type="match status" value="1"/>
</dbReference>
<protein>
    <submittedName>
        <fullName evidence="19">Transient receptor potential cation channel subfamily V member 4-like</fullName>
    </submittedName>
</protein>
<evidence type="ECO:0000256" key="5">
    <source>
        <dbReference type="ARBA" id="ARBA00022673"/>
    </source>
</evidence>
<evidence type="ECO:0000256" key="11">
    <source>
        <dbReference type="ARBA" id="ARBA00023136"/>
    </source>
</evidence>
<keyword evidence="4" id="KW-0109">Calcium transport</keyword>
<dbReference type="GeneID" id="109472955"/>
<proteinExistence type="predicted"/>
<dbReference type="KEGG" id="bbel:109472955"/>
<evidence type="ECO:0000256" key="10">
    <source>
        <dbReference type="ARBA" id="ARBA00023065"/>
    </source>
</evidence>
<comment type="subcellular location">
    <subcellularLocation>
        <location evidence="1">Cell membrane</location>
        <topology evidence="1">Multi-pass membrane protein</topology>
    </subcellularLocation>
</comment>
<keyword evidence="18" id="KW-1185">Reference proteome</keyword>
<dbReference type="InterPro" id="IPR005821">
    <property type="entry name" value="Ion_trans_dom"/>
</dbReference>
<evidence type="ECO:0000256" key="1">
    <source>
        <dbReference type="ARBA" id="ARBA00004651"/>
    </source>
</evidence>
<evidence type="ECO:0000256" key="2">
    <source>
        <dbReference type="ARBA" id="ARBA00022448"/>
    </source>
</evidence>
<dbReference type="PROSITE" id="PS50088">
    <property type="entry name" value="ANK_REPEAT"/>
    <property type="match status" value="2"/>
</dbReference>
<evidence type="ECO:0000256" key="3">
    <source>
        <dbReference type="ARBA" id="ARBA00022475"/>
    </source>
</evidence>
<dbReference type="Pfam" id="PF00520">
    <property type="entry name" value="Ion_trans"/>
    <property type="match status" value="1"/>
</dbReference>
<dbReference type="GO" id="GO:0098703">
    <property type="term" value="P:calcium ion import across plasma membrane"/>
    <property type="evidence" value="ECO:0007669"/>
    <property type="project" value="TreeGrafter"/>
</dbReference>
<evidence type="ECO:0000256" key="6">
    <source>
        <dbReference type="ARBA" id="ARBA00022692"/>
    </source>
</evidence>
<gene>
    <name evidence="19" type="primary">LOC109472955</name>
</gene>
<feature type="repeat" description="ANK" evidence="14">
    <location>
        <begin position="37"/>
        <end position="69"/>
    </location>
</feature>
<keyword evidence="8" id="KW-0106">Calcium</keyword>
<dbReference type="OrthoDB" id="533508at2759"/>